<dbReference type="SUPFAM" id="SSF52922">
    <property type="entry name" value="TK C-terminal domain-like"/>
    <property type="match status" value="1"/>
</dbReference>
<dbReference type="InterPro" id="IPR050722">
    <property type="entry name" value="Pyruvate:ferred/Flavod_OxRd"/>
</dbReference>
<feature type="domain" description="Pyruvate flavodoxin/ferredoxin oxidoreductase pyrimidine binding" evidence="2">
    <location>
        <begin position="18"/>
        <end position="173"/>
    </location>
</feature>
<reference evidence="5" key="1">
    <citation type="submission" date="2017-09" db="EMBL/GenBank/DDBJ databases">
        <title>Depth-based differentiation of microbial function through sediment-hosted aquifers and enrichment of novel symbionts in the deep terrestrial subsurface.</title>
        <authorList>
            <person name="Probst A.J."/>
            <person name="Ladd B."/>
            <person name="Jarett J.K."/>
            <person name="Geller-Mcgrath D.E."/>
            <person name="Sieber C.M.K."/>
            <person name="Emerson J.B."/>
            <person name="Anantharaman K."/>
            <person name="Thomas B.C."/>
            <person name="Malmstrom R."/>
            <person name="Stieglmeier M."/>
            <person name="Klingl A."/>
            <person name="Woyke T."/>
            <person name="Ryan C.M."/>
            <person name="Banfield J.F."/>
        </authorList>
    </citation>
    <scope>NUCLEOTIDE SEQUENCE [LARGE SCALE GENOMIC DNA]</scope>
</reference>
<proteinExistence type="predicted"/>
<dbReference type="Pfam" id="PF01855">
    <property type="entry name" value="POR_N"/>
    <property type="match status" value="1"/>
</dbReference>
<sequence>MSENSKQLLTGSQVAVMACRDAGAQMMYGYPITPTSEVFSGWIQNDYPYLQTEDEVAAGFAVCGSVLAGKKTFTATAGPGHVLMQDALSMAEGMRLPFVAIVGQRGGPSSGTVIYSQQEVILACFGGNGEGMRLVYSPANLDELYQLTIKAFNDAWKYKFPAIVLTDGYLLKASAVFVKPKLLANISIQAPVAQSANVHLPSIYTLEEDLHEKLAKDKKDFDSARQYLEMAEEYMIDDAEILIVAHGIVGASAKQAVQDMRAQGKKVGLFRPISLRPFPKKSLNFVLTKIKKLYVVESALGQLERLVREEIESDFSVQIKSLHYPALGIEPEEIVKMVNKN</sequence>
<feature type="domain" description="Pyruvate:ferredoxin oxidoreductase core" evidence="3">
    <location>
        <begin position="239"/>
        <end position="312"/>
    </location>
</feature>
<dbReference type="GO" id="GO:0006979">
    <property type="term" value="P:response to oxidative stress"/>
    <property type="evidence" value="ECO:0007669"/>
    <property type="project" value="TreeGrafter"/>
</dbReference>
<dbReference type="Proteomes" id="UP000231183">
    <property type="component" value="Unassembled WGS sequence"/>
</dbReference>
<dbReference type="InterPro" id="IPR002880">
    <property type="entry name" value="Pyrv_Fd/Flavodoxin_OxRdtase_N"/>
</dbReference>
<organism evidence="4 5">
    <name type="scientific">Candidatus Magasanikbacteria bacterium CG10_big_fil_rev_8_21_14_0_10_40_10</name>
    <dbReference type="NCBI Taxonomy" id="1974648"/>
    <lineage>
        <taxon>Bacteria</taxon>
        <taxon>Candidatus Magasanikiibacteriota</taxon>
    </lineage>
</organism>
<protein>
    <submittedName>
        <fullName evidence="4">Ferredoxin oxidoreductase</fullName>
    </submittedName>
</protein>
<dbReference type="PANTHER" id="PTHR32154:SF20">
    <property type="entry name" value="2-OXOGLUTARATE OXIDOREDUCTASE SUBUNIT KORA"/>
    <property type="match status" value="1"/>
</dbReference>
<dbReference type="CDD" id="cd07034">
    <property type="entry name" value="TPP_PYR_PFOR_IOR-alpha_like"/>
    <property type="match status" value="1"/>
</dbReference>
<evidence type="ECO:0000256" key="1">
    <source>
        <dbReference type="ARBA" id="ARBA00023002"/>
    </source>
</evidence>
<keyword evidence="1" id="KW-0560">Oxidoreductase</keyword>
<dbReference type="InterPro" id="IPR029061">
    <property type="entry name" value="THDP-binding"/>
</dbReference>
<dbReference type="InterPro" id="IPR009014">
    <property type="entry name" value="Transketo_C/PFOR_II"/>
</dbReference>
<dbReference type="Pfam" id="PF17147">
    <property type="entry name" value="PFOR_II"/>
    <property type="match status" value="1"/>
</dbReference>
<dbReference type="InterPro" id="IPR033412">
    <property type="entry name" value="PFOR_II"/>
</dbReference>
<dbReference type="Gene3D" id="3.40.50.970">
    <property type="match status" value="1"/>
</dbReference>
<evidence type="ECO:0000259" key="3">
    <source>
        <dbReference type="Pfam" id="PF17147"/>
    </source>
</evidence>
<name>A0A2M6W4I8_9BACT</name>
<evidence type="ECO:0000259" key="2">
    <source>
        <dbReference type="Pfam" id="PF01855"/>
    </source>
</evidence>
<dbReference type="PANTHER" id="PTHR32154">
    <property type="entry name" value="PYRUVATE-FLAVODOXIN OXIDOREDUCTASE-RELATED"/>
    <property type="match status" value="1"/>
</dbReference>
<accession>A0A2M6W4I8</accession>
<dbReference type="PROSITE" id="PS51257">
    <property type="entry name" value="PROKAR_LIPOPROTEIN"/>
    <property type="match status" value="1"/>
</dbReference>
<dbReference type="AlphaFoldDB" id="A0A2M6W4I8"/>
<dbReference type="EMBL" id="PFBX01000013">
    <property type="protein sequence ID" value="PIT87693.1"/>
    <property type="molecule type" value="Genomic_DNA"/>
</dbReference>
<evidence type="ECO:0000313" key="5">
    <source>
        <dbReference type="Proteomes" id="UP000231183"/>
    </source>
</evidence>
<gene>
    <name evidence="4" type="ORF">COU31_01460</name>
</gene>
<evidence type="ECO:0000313" key="4">
    <source>
        <dbReference type="EMBL" id="PIT87693.1"/>
    </source>
</evidence>
<dbReference type="Gene3D" id="3.40.50.920">
    <property type="match status" value="1"/>
</dbReference>
<dbReference type="SUPFAM" id="SSF52518">
    <property type="entry name" value="Thiamin diphosphate-binding fold (THDP-binding)"/>
    <property type="match status" value="1"/>
</dbReference>
<dbReference type="GO" id="GO:0016491">
    <property type="term" value="F:oxidoreductase activity"/>
    <property type="evidence" value="ECO:0007669"/>
    <property type="project" value="UniProtKB-KW"/>
</dbReference>
<comment type="caution">
    <text evidence="4">The sequence shown here is derived from an EMBL/GenBank/DDBJ whole genome shotgun (WGS) entry which is preliminary data.</text>
</comment>